<accession>A0AAU7GA72</accession>
<dbReference type="RefSeq" id="WP_348786828.1">
    <property type="nucleotide sequence ID" value="NZ_CP157390.1"/>
</dbReference>
<sequence length="218" mass="21467">MSGSRTAGRNATAAAALIATAALLTGCATTTAVAAGTTAEPSAASPTAVPTAPAERAWVGTPSATLEAAERVVSAATLGHDDVFAGTAYAHDYSVLTVYATDLDAPAVAGLTAALRGRPAASQVRFEKVRHSQADLLAAVASIHLDAIAGFRSVGPDAVTNRLTLGRDDTAGEGPAVGTTVPLSQLTGGPAGGAGEILVDVVREQGEFTAAPAPAVGR</sequence>
<protein>
    <submittedName>
        <fullName evidence="3">Uncharacterized protein</fullName>
    </submittedName>
</protein>
<dbReference type="EMBL" id="CP157390">
    <property type="protein sequence ID" value="XBM46849.1"/>
    <property type="molecule type" value="Genomic_DNA"/>
</dbReference>
<name>A0AAU7GA72_9MICO</name>
<evidence type="ECO:0000256" key="1">
    <source>
        <dbReference type="SAM" id="MobiDB-lite"/>
    </source>
</evidence>
<feature type="signal peptide" evidence="2">
    <location>
        <begin position="1"/>
        <end position="34"/>
    </location>
</feature>
<reference evidence="3" key="1">
    <citation type="submission" date="2024-05" db="EMBL/GenBank/DDBJ databases">
        <title>The Natural Products Discovery Center: Release of the First 8490 Sequenced Strains for Exploring Actinobacteria Biosynthetic Diversity.</title>
        <authorList>
            <person name="Kalkreuter E."/>
            <person name="Kautsar S.A."/>
            <person name="Yang D."/>
            <person name="Bader C.D."/>
            <person name="Teijaro C.N."/>
            <person name="Fluegel L."/>
            <person name="Davis C.M."/>
            <person name="Simpson J.R."/>
            <person name="Lauterbach L."/>
            <person name="Steele A.D."/>
            <person name="Gui C."/>
            <person name="Meng S."/>
            <person name="Li G."/>
            <person name="Viehrig K."/>
            <person name="Ye F."/>
            <person name="Su P."/>
            <person name="Kiefer A.F."/>
            <person name="Nichols A."/>
            <person name="Cepeda A.J."/>
            <person name="Yan W."/>
            <person name="Fan B."/>
            <person name="Jiang Y."/>
            <person name="Adhikari A."/>
            <person name="Zheng C.-J."/>
            <person name="Schuster L."/>
            <person name="Cowan T.M."/>
            <person name="Smanski M.J."/>
            <person name="Chevrette M.G."/>
            <person name="de Carvalho L.P.S."/>
            <person name="Shen B."/>
        </authorList>
    </citation>
    <scope>NUCLEOTIDE SEQUENCE</scope>
    <source>
        <strain evidence="3">NPDC080035</strain>
    </source>
</reference>
<organism evidence="3">
    <name type="scientific">Leifsonia sp. NPDC080035</name>
    <dbReference type="NCBI Taxonomy" id="3143936"/>
    <lineage>
        <taxon>Bacteria</taxon>
        <taxon>Bacillati</taxon>
        <taxon>Actinomycetota</taxon>
        <taxon>Actinomycetes</taxon>
        <taxon>Micrococcales</taxon>
        <taxon>Microbacteriaceae</taxon>
        <taxon>Leifsonia</taxon>
    </lineage>
</organism>
<feature type="chain" id="PRO_5043997498" evidence="2">
    <location>
        <begin position="35"/>
        <end position="218"/>
    </location>
</feature>
<evidence type="ECO:0000313" key="3">
    <source>
        <dbReference type="EMBL" id="XBM46849.1"/>
    </source>
</evidence>
<dbReference type="PROSITE" id="PS51257">
    <property type="entry name" value="PROKAR_LIPOPROTEIN"/>
    <property type="match status" value="1"/>
</dbReference>
<keyword evidence="2" id="KW-0732">Signal</keyword>
<dbReference type="AlphaFoldDB" id="A0AAU7GA72"/>
<feature type="region of interest" description="Disordered" evidence="1">
    <location>
        <begin position="166"/>
        <end position="185"/>
    </location>
</feature>
<evidence type="ECO:0000256" key="2">
    <source>
        <dbReference type="SAM" id="SignalP"/>
    </source>
</evidence>
<proteinExistence type="predicted"/>
<gene>
    <name evidence="3" type="ORF">AAME72_12230</name>
</gene>